<gene>
    <name evidence="1" type="ORF">B0T16DRAFT_58394</name>
</gene>
<keyword evidence="2" id="KW-1185">Reference proteome</keyword>
<reference evidence="1" key="1">
    <citation type="submission" date="2023-06" db="EMBL/GenBank/DDBJ databases">
        <title>Genome-scale phylogeny and comparative genomics of the fungal order Sordariales.</title>
        <authorList>
            <consortium name="Lawrence Berkeley National Laboratory"/>
            <person name="Hensen N."/>
            <person name="Bonometti L."/>
            <person name="Westerberg I."/>
            <person name="Brannstrom I.O."/>
            <person name="Guillou S."/>
            <person name="Cros-Aarteil S."/>
            <person name="Calhoun S."/>
            <person name="Haridas S."/>
            <person name="Kuo A."/>
            <person name="Mondo S."/>
            <person name="Pangilinan J."/>
            <person name="Riley R."/>
            <person name="Labutti K."/>
            <person name="Andreopoulos B."/>
            <person name="Lipzen A."/>
            <person name="Chen C."/>
            <person name="Yanf M."/>
            <person name="Daum C."/>
            <person name="Ng V."/>
            <person name="Clum A."/>
            <person name="Steindorff A."/>
            <person name="Ohm R."/>
            <person name="Martin F."/>
            <person name="Silar P."/>
            <person name="Natvig D."/>
            <person name="Lalanne C."/>
            <person name="Gautier V."/>
            <person name="Ament-Velasquez S.L."/>
            <person name="Kruys A."/>
            <person name="Hutchinson M.I."/>
            <person name="Powell A.J."/>
            <person name="Barry K."/>
            <person name="Miller A.N."/>
            <person name="Grigoriev I.V."/>
            <person name="Debuchy R."/>
            <person name="Gladieux P."/>
            <person name="Thoren M.H."/>
            <person name="Johannesson H."/>
        </authorList>
    </citation>
    <scope>NUCLEOTIDE SEQUENCE</scope>
    <source>
        <strain evidence="1">SMH2532-1</strain>
    </source>
</reference>
<dbReference type="AlphaFoldDB" id="A0AA40D1P9"/>
<proteinExistence type="predicted"/>
<dbReference type="EMBL" id="JAULSV010000001">
    <property type="protein sequence ID" value="KAK0657338.1"/>
    <property type="molecule type" value="Genomic_DNA"/>
</dbReference>
<name>A0AA40D1P9_9PEZI</name>
<sequence>MKTFCTSHFPGPWNGSLPVPGAKSPTHSIFMHHLENPPTESTSAAESIQIIIYQHHSLENLGSGLAGTQKCTDQRGTRLSLSQRAIPPQVSAALRPWGGGEVSEKHDVNVNLAGGRSGVQPRGNPSSIMTAPSVSLSVPSHEIFPAFKNRGTQRRELPCRTRHLSIAGASRNPELQEYNVAISQTTRHDTLDARRNYLVFFFSRLRARHDAQHVSYRWCNLVLKIGSEAQPPRLLCKQASFTVVAAWKLRNTDESDVLEPSTLR</sequence>
<evidence type="ECO:0000313" key="2">
    <source>
        <dbReference type="Proteomes" id="UP001174936"/>
    </source>
</evidence>
<accession>A0AA40D1P9</accession>
<comment type="caution">
    <text evidence="1">The sequence shown here is derived from an EMBL/GenBank/DDBJ whole genome shotgun (WGS) entry which is preliminary data.</text>
</comment>
<protein>
    <submittedName>
        <fullName evidence="1">Uncharacterized protein</fullName>
    </submittedName>
</protein>
<dbReference type="Proteomes" id="UP001174936">
    <property type="component" value="Unassembled WGS sequence"/>
</dbReference>
<organism evidence="1 2">
    <name type="scientific">Cercophora newfieldiana</name>
    <dbReference type="NCBI Taxonomy" id="92897"/>
    <lineage>
        <taxon>Eukaryota</taxon>
        <taxon>Fungi</taxon>
        <taxon>Dikarya</taxon>
        <taxon>Ascomycota</taxon>
        <taxon>Pezizomycotina</taxon>
        <taxon>Sordariomycetes</taxon>
        <taxon>Sordariomycetidae</taxon>
        <taxon>Sordariales</taxon>
        <taxon>Lasiosphaeriaceae</taxon>
        <taxon>Cercophora</taxon>
    </lineage>
</organism>
<evidence type="ECO:0000313" key="1">
    <source>
        <dbReference type="EMBL" id="KAK0657338.1"/>
    </source>
</evidence>